<dbReference type="SUPFAM" id="SSF56399">
    <property type="entry name" value="ADP-ribosylation"/>
    <property type="match status" value="1"/>
</dbReference>
<comment type="caution">
    <text evidence="1">The sequence shown here is derived from an EMBL/GenBank/DDBJ whole genome shotgun (WGS) entry which is preliminary data.</text>
</comment>
<reference evidence="1" key="1">
    <citation type="submission" date="2021-02" db="EMBL/GenBank/DDBJ databases">
        <authorList>
            <person name="Nowell W R."/>
        </authorList>
    </citation>
    <scope>NUCLEOTIDE SEQUENCE</scope>
</reference>
<protein>
    <submittedName>
        <fullName evidence="1">Uncharacterized protein</fullName>
    </submittedName>
</protein>
<sequence>LHKDIEALYCEQKSTKTYVTPFQVFRGQGLSFDDFEKVKKTEGGLMSFNNFLSTSLERQVSFGFAESIAINKDLKSMGILFAMTIDPTICETSLVPFVDVKNVGSFGGKEEEIRFSTHSIFLIDCIIHIPGK</sequence>
<feature type="non-terminal residue" evidence="1">
    <location>
        <position position="1"/>
    </location>
</feature>
<dbReference type="AlphaFoldDB" id="A0A8S3KE98"/>
<gene>
    <name evidence="1" type="ORF">SMN809_LOCUS86256</name>
</gene>
<evidence type="ECO:0000313" key="1">
    <source>
        <dbReference type="EMBL" id="CAF5229336.1"/>
    </source>
</evidence>
<organism evidence="1 2">
    <name type="scientific">Rotaria magnacalcarata</name>
    <dbReference type="NCBI Taxonomy" id="392030"/>
    <lineage>
        <taxon>Eukaryota</taxon>
        <taxon>Metazoa</taxon>
        <taxon>Spiralia</taxon>
        <taxon>Gnathifera</taxon>
        <taxon>Rotifera</taxon>
        <taxon>Eurotatoria</taxon>
        <taxon>Bdelloidea</taxon>
        <taxon>Philodinida</taxon>
        <taxon>Philodinidae</taxon>
        <taxon>Rotaria</taxon>
    </lineage>
</organism>
<dbReference type="Proteomes" id="UP000676336">
    <property type="component" value="Unassembled WGS sequence"/>
</dbReference>
<proteinExistence type="predicted"/>
<accession>A0A8S3KE98</accession>
<name>A0A8S3KE98_9BILA</name>
<dbReference type="Gene3D" id="3.90.176.10">
    <property type="entry name" value="Toxin ADP-ribosyltransferase, Chain A, domain 1"/>
    <property type="match status" value="1"/>
</dbReference>
<dbReference type="EMBL" id="CAJOBI010369630">
    <property type="protein sequence ID" value="CAF5229336.1"/>
    <property type="molecule type" value="Genomic_DNA"/>
</dbReference>
<evidence type="ECO:0000313" key="2">
    <source>
        <dbReference type="Proteomes" id="UP000676336"/>
    </source>
</evidence>